<dbReference type="PANTHER" id="PTHR43501:SF1">
    <property type="entry name" value="CYTOSOL NON-SPECIFIC DIPEPTIDASE"/>
    <property type="match status" value="1"/>
</dbReference>
<dbReference type="Gene3D" id="3.40.630.10">
    <property type="entry name" value="Zn peptidases"/>
    <property type="match status" value="2"/>
</dbReference>
<dbReference type="EMBL" id="JAGSND010000001">
    <property type="protein sequence ID" value="MBR0596517.1"/>
    <property type="molecule type" value="Genomic_DNA"/>
</dbReference>
<sequence>MKRLLVIALVVSMIVTMFTGCNVKEENKIDDETIRTAILEEFMSLSEIPRESGHIRPISSYLRSWAKQNNFTVIRDKSNNVIIDKPATPGYEDAPTTILQCNMDMLCATTEGIYFDPLNDPIKITDNGDTMTAENTSLGADSGIGISTALYVLKNAKMHGPLRVIFTADGETTMAGAQKLNAKYLDGDYLINLGWDTVNSIGNGSEGTNAYTMSRAINWTAPKNVIPYEVSIKGLKGGEAESEINKGGANAIKLIGEALAKAQGEGVLLELGAFNSGTSGDTIPIDAVALVIINESDKKKFENTMKSEIDAFQHDYGDVEQNAVFSYSQSVMPDKVVSWDDSSSILSFVYGVLNGVQTTTATGDAESYTNLGSVSTYTGSFIAQVFAGSSSEKGAQEITSAHEAVSSMCDLKYNIWELTPRWPENPDSDLVAKLSEINKALYGEEIGGKALTRETECGWFARKNPDLKIASIGPMILHAGTTEETLELSTVTRPATVILAFLEQMKESTN</sequence>
<organism evidence="1 2">
    <name type="scientific">Sinanaerobacter chloroacetimidivorans</name>
    <dbReference type="NCBI Taxonomy" id="2818044"/>
    <lineage>
        <taxon>Bacteria</taxon>
        <taxon>Bacillati</taxon>
        <taxon>Bacillota</taxon>
        <taxon>Clostridia</taxon>
        <taxon>Peptostreptococcales</taxon>
        <taxon>Anaerovoracaceae</taxon>
        <taxon>Sinanaerobacter</taxon>
    </lineage>
</organism>
<dbReference type="PANTHER" id="PTHR43501">
    <property type="entry name" value="CYTOSOL NON-SPECIFIC DIPEPTIDASE"/>
    <property type="match status" value="1"/>
</dbReference>
<evidence type="ECO:0000313" key="1">
    <source>
        <dbReference type="EMBL" id="MBR0596517.1"/>
    </source>
</evidence>
<dbReference type="PIRSF" id="PIRSF016599">
    <property type="entry name" value="Xaa-His_dipept"/>
    <property type="match status" value="1"/>
</dbReference>
<keyword evidence="2" id="KW-1185">Reference proteome</keyword>
<reference evidence="1" key="2">
    <citation type="submission" date="2021-04" db="EMBL/GenBank/DDBJ databases">
        <authorList>
            <person name="Liu J."/>
        </authorList>
    </citation>
    <scope>NUCLEOTIDE SEQUENCE</scope>
    <source>
        <strain evidence="1">BAD-6</strain>
    </source>
</reference>
<dbReference type="AlphaFoldDB" id="A0A8J7VWW0"/>
<proteinExistence type="predicted"/>
<dbReference type="PRINTS" id="PR00934">
    <property type="entry name" value="XHISDIPTASE"/>
</dbReference>
<dbReference type="PROSITE" id="PS51257">
    <property type="entry name" value="PROKAR_LIPOPROTEIN"/>
    <property type="match status" value="1"/>
</dbReference>
<comment type="caution">
    <text evidence="1">The sequence shown here is derived from an EMBL/GenBank/DDBJ whole genome shotgun (WGS) entry which is preliminary data.</text>
</comment>
<reference evidence="1" key="1">
    <citation type="submission" date="2021-04" db="EMBL/GenBank/DDBJ databases">
        <title>Sinoanaerobacter chloroacetimidivorans sp. nov., an obligate anaerobic bacterium isolated from anaerobic sludge.</title>
        <authorList>
            <person name="Bao Y."/>
        </authorList>
    </citation>
    <scope>NUCLEOTIDE SEQUENCE</scope>
    <source>
        <strain evidence="1">BAD-6</strain>
    </source>
</reference>
<dbReference type="InterPro" id="IPR001160">
    <property type="entry name" value="Peptidase_M20C"/>
</dbReference>
<dbReference type="RefSeq" id="WP_227016643.1">
    <property type="nucleotide sequence ID" value="NZ_JAGSND010000001.1"/>
</dbReference>
<gene>
    <name evidence="1" type="ORF">KCX82_01390</name>
</gene>
<evidence type="ECO:0000313" key="2">
    <source>
        <dbReference type="Proteomes" id="UP000675664"/>
    </source>
</evidence>
<dbReference type="SUPFAM" id="SSF53187">
    <property type="entry name" value="Zn-dependent exopeptidases"/>
    <property type="match status" value="1"/>
</dbReference>
<dbReference type="Proteomes" id="UP000675664">
    <property type="component" value="Unassembled WGS sequence"/>
</dbReference>
<accession>A0A8J7VWW0</accession>
<protein>
    <submittedName>
        <fullName evidence="1">Uncharacterized protein</fullName>
    </submittedName>
</protein>
<name>A0A8J7VWW0_9FIRM</name>
<dbReference type="GO" id="GO:0006508">
    <property type="term" value="P:proteolysis"/>
    <property type="evidence" value="ECO:0007669"/>
    <property type="project" value="InterPro"/>
</dbReference>
<dbReference type="GO" id="GO:0070573">
    <property type="term" value="F:metallodipeptidase activity"/>
    <property type="evidence" value="ECO:0007669"/>
    <property type="project" value="TreeGrafter"/>
</dbReference>
<dbReference type="GO" id="GO:0005829">
    <property type="term" value="C:cytosol"/>
    <property type="evidence" value="ECO:0007669"/>
    <property type="project" value="TreeGrafter"/>
</dbReference>